<dbReference type="EMBL" id="AWWV01011105">
    <property type="protein sequence ID" value="OMO74461.1"/>
    <property type="molecule type" value="Genomic_DNA"/>
</dbReference>
<dbReference type="STRING" id="210143.A0A1R3HW53"/>
<dbReference type="OrthoDB" id="566138at2759"/>
<evidence type="ECO:0000313" key="3">
    <source>
        <dbReference type="EMBL" id="OMO74461.1"/>
    </source>
</evidence>
<comment type="caution">
    <text evidence="3">The sequence shown here is derived from an EMBL/GenBank/DDBJ whole genome shotgun (WGS) entry which is preliminary data.</text>
</comment>
<dbReference type="Gene3D" id="3.90.1300.10">
    <property type="entry name" value="Amidase signature (AS) domain"/>
    <property type="match status" value="1"/>
</dbReference>
<evidence type="ECO:0000259" key="2">
    <source>
        <dbReference type="Pfam" id="PF01425"/>
    </source>
</evidence>
<dbReference type="Proteomes" id="UP000188268">
    <property type="component" value="Unassembled WGS sequence"/>
</dbReference>
<dbReference type="OMA" id="DPCEAST"/>
<accession>A0A1R3HW53</accession>
<keyword evidence="1" id="KW-0732">Signal</keyword>
<keyword evidence="4" id="KW-1185">Reference proteome</keyword>
<proteinExistence type="predicted"/>
<dbReference type="SUPFAM" id="SSF75304">
    <property type="entry name" value="Amidase signature (AS) enzymes"/>
    <property type="match status" value="1"/>
</dbReference>
<evidence type="ECO:0000313" key="4">
    <source>
        <dbReference type="Proteomes" id="UP000188268"/>
    </source>
</evidence>
<sequence>MAVKPPLILFSTPILLLLSVTIRIQGHDFAIEEATIENIQGAFAENKLTSLQLVDIYLQRIENLNPLLRGVLEINPDARVQAEEADRERRSDTHGRRSFMHGIPVLFKDTIATNDKMNTTAGSYALLGSVVARDAVIVEKLRKVGAVILGKASLTEWYSVRAIGKIPNGWSARGGQAQNPYVAGADPCGSSSGSAISVAANMVSVSVGSETKGSIICPADYNSVVGIKPTVGLTSRAGVIPISSRQDTIGPIARTVSDAVHLLDAIVGFDPRDSEATSEAAKFIPAAGYKQFLIKDGIRGKRLGIVRHPFLDSLNASNVTTFESHLDILRAGGATIVDDFEIANIDIISDSAKSGEMMLLLAEFKSSVNDYLKELKVSAVKSLADIIKFNNNNPDLEKLQEYGQDTFLESEKTSGIGEKERKAAENLEKLSQDGIEKVMKDYKLDALVAPGISLSMTVLAIGGYPGITVPAGYEGNGMPFGICFGGLKGSEPKLIELAYGFEQATRLRKPPFSEPLDITREFIFAAV</sequence>
<evidence type="ECO:0000256" key="1">
    <source>
        <dbReference type="SAM" id="SignalP"/>
    </source>
</evidence>
<dbReference type="Gramene" id="OMO74461">
    <property type="protein sequence ID" value="OMO74461"/>
    <property type="gene ID" value="CCACVL1_16698"/>
</dbReference>
<feature type="chain" id="PRO_5011983336" evidence="1">
    <location>
        <begin position="27"/>
        <end position="527"/>
    </location>
</feature>
<gene>
    <name evidence="3" type="ORF">CCACVL1_16698</name>
</gene>
<protein>
    <submittedName>
        <fullName evidence="3">Amidase</fullName>
    </submittedName>
</protein>
<dbReference type="Pfam" id="PF01425">
    <property type="entry name" value="Amidase"/>
    <property type="match status" value="1"/>
</dbReference>
<name>A0A1R3HW53_COCAP</name>
<dbReference type="PANTHER" id="PTHR42678">
    <property type="entry name" value="AMIDASE"/>
    <property type="match status" value="1"/>
</dbReference>
<organism evidence="3 4">
    <name type="scientific">Corchorus capsularis</name>
    <name type="common">Jute</name>
    <dbReference type="NCBI Taxonomy" id="210143"/>
    <lineage>
        <taxon>Eukaryota</taxon>
        <taxon>Viridiplantae</taxon>
        <taxon>Streptophyta</taxon>
        <taxon>Embryophyta</taxon>
        <taxon>Tracheophyta</taxon>
        <taxon>Spermatophyta</taxon>
        <taxon>Magnoliopsida</taxon>
        <taxon>eudicotyledons</taxon>
        <taxon>Gunneridae</taxon>
        <taxon>Pentapetalae</taxon>
        <taxon>rosids</taxon>
        <taxon>malvids</taxon>
        <taxon>Malvales</taxon>
        <taxon>Malvaceae</taxon>
        <taxon>Grewioideae</taxon>
        <taxon>Apeibeae</taxon>
        <taxon>Corchorus</taxon>
    </lineage>
</organism>
<dbReference type="PANTHER" id="PTHR42678:SF25">
    <property type="entry name" value="AMIDASE C869.01"/>
    <property type="match status" value="1"/>
</dbReference>
<dbReference type="InterPro" id="IPR036928">
    <property type="entry name" value="AS_sf"/>
</dbReference>
<feature type="signal peptide" evidence="1">
    <location>
        <begin position="1"/>
        <end position="26"/>
    </location>
</feature>
<dbReference type="AlphaFoldDB" id="A0A1R3HW53"/>
<dbReference type="InterPro" id="IPR023631">
    <property type="entry name" value="Amidase_dom"/>
</dbReference>
<reference evidence="3 4" key="1">
    <citation type="submission" date="2013-09" db="EMBL/GenBank/DDBJ databases">
        <title>Corchorus capsularis genome sequencing.</title>
        <authorList>
            <person name="Alam M."/>
            <person name="Haque M.S."/>
            <person name="Islam M.S."/>
            <person name="Emdad E.M."/>
            <person name="Islam M.M."/>
            <person name="Ahmed B."/>
            <person name="Halim A."/>
            <person name="Hossen Q.M.M."/>
            <person name="Hossain M.Z."/>
            <person name="Ahmed R."/>
            <person name="Khan M.M."/>
            <person name="Islam R."/>
            <person name="Rashid M.M."/>
            <person name="Khan S.A."/>
            <person name="Rahman M.S."/>
            <person name="Alam M."/>
        </authorList>
    </citation>
    <scope>NUCLEOTIDE SEQUENCE [LARGE SCALE GENOMIC DNA]</scope>
    <source>
        <strain evidence="4">cv. CVL-1</strain>
        <tissue evidence="3">Whole seedling</tissue>
    </source>
</reference>
<feature type="domain" description="Amidase" evidence="2">
    <location>
        <begin position="53"/>
        <end position="451"/>
    </location>
</feature>